<evidence type="ECO:0000256" key="12">
    <source>
        <dbReference type="ARBA" id="ARBA00023136"/>
    </source>
</evidence>
<evidence type="ECO:0000256" key="10">
    <source>
        <dbReference type="ARBA" id="ARBA00022989"/>
    </source>
</evidence>
<dbReference type="FunFam" id="3.40.50.2300:FF:000289">
    <property type="entry name" value="Osmosensing histidine protein kinase SLN1"/>
    <property type="match status" value="1"/>
</dbReference>
<dbReference type="GO" id="GO:0005886">
    <property type="term" value="C:plasma membrane"/>
    <property type="evidence" value="ECO:0007669"/>
    <property type="project" value="UniProtKB-ARBA"/>
</dbReference>
<evidence type="ECO:0000256" key="8">
    <source>
        <dbReference type="ARBA" id="ARBA00022777"/>
    </source>
</evidence>
<keyword evidence="5" id="KW-0808">Transferase</keyword>
<feature type="modified residue" description="4-aspartylphosphate" evidence="14">
    <location>
        <position position="1066"/>
    </location>
</feature>
<dbReference type="GO" id="GO:0000155">
    <property type="term" value="F:phosphorelay sensor kinase activity"/>
    <property type="evidence" value="ECO:0007669"/>
    <property type="project" value="InterPro"/>
</dbReference>
<gene>
    <name evidence="19" type="ORF">SEPMUDRAFT_147948</name>
</gene>
<dbReference type="CDD" id="cd17546">
    <property type="entry name" value="REC_hyHK_CKI1_RcsC-like"/>
    <property type="match status" value="1"/>
</dbReference>
<dbReference type="GeneID" id="27901752"/>
<dbReference type="CDD" id="cd00082">
    <property type="entry name" value="HisKA"/>
    <property type="match status" value="1"/>
</dbReference>
<evidence type="ECO:0000256" key="16">
    <source>
        <dbReference type="SAM" id="Phobius"/>
    </source>
</evidence>
<protein>
    <recommendedName>
        <fullName evidence="3">histidine kinase</fullName>
        <ecNumber evidence="3">2.7.13.3</ecNumber>
    </recommendedName>
</protein>
<evidence type="ECO:0000256" key="13">
    <source>
        <dbReference type="ARBA" id="ARBA00023180"/>
    </source>
</evidence>
<feature type="region of interest" description="Disordered" evidence="15">
    <location>
        <begin position="721"/>
        <end position="793"/>
    </location>
</feature>
<dbReference type="AlphaFoldDB" id="M3B2X1"/>
<dbReference type="Gene3D" id="1.10.287.130">
    <property type="match status" value="1"/>
</dbReference>
<dbReference type="RefSeq" id="XP_016762258.1">
    <property type="nucleotide sequence ID" value="XM_016904615.1"/>
</dbReference>
<evidence type="ECO:0000256" key="7">
    <source>
        <dbReference type="ARBA" id="ARBA00022741"/>
    </source>
</evidence>
<keyword evidence="6 16" id="KW-0812">Transmembrane</keyword>
<dbReference type="SMART" id="SM00387">
    <property type="entry name" value="HATPase_c"/>
    <property type="match status" value="1"/>
</dbReference>
<dbReference type="SUPFAM" id="SSF47384">
    <property type="entry name" value="Homodimeric domain of signal transducing histidine kinase"/>
    <property type="match status" value="1"/>
</dbReference>
<feature type="compositionally biased region" description="Basic and acidic residues" evidence="15">
    <location>
        <begin position="746"/>
        <end position="755"/>
    </location>
</feature>
<keyword evidence="13" id="KW-0325">Glycoprotein</keyword>
<dbReference type="Pfam" id="PF00512">
    <property type="entry name" value="HisKA"/>
    <property type="match status" value="1"/>
</dbReference>
<dbReference type="HOGENOM" id="CLU_003731_0_0_1"/>
<keyword evidence="4 14" id="KW-0597">Phosphoprotein</keyword>
<feature type="transmembrane region" description="Helical" evidence="16">
    <location>
        <begin position="12"/>
        <end position="36"/>
    </location>
</feature>
<feature type="compositionally biased region" description="Polar residues" evidence="15">
    <location>
        <begin position="758"/>
        <end position="770"/>
    </location>
</feature>
<proteinExistence type="predicted"/>
<dbReference type="SUPFAM" id="SSF52172">
    <property type="entry name" value="CheY-like"/>
    <property type="match status" value="1"/>
</dbReference>
<evidence type="ECO:0000256" key="6">
    <source>
        <dbReference type="ARBA" id="ARBA00022692"/>
    </source>
</evidence>
<dbReference type="Gene3D" id="3.30.565.10">
    <property type="entry name" value="Histidine kinase-like ATPase, C-terminal domain"/>
    <property type="match status" value="2"/>
</dbReference>
<dbReference type="EC" id="2.7.13.3" evidence="3"/>
<dbReference type="InterPro" id="IPR011006">
    <property type="entry name" value="CheY-like_superfamily"/>
</dbReference>
<dbReference type="PANTHER" id="PTHR43047">
    <property type="entry name" value="TWO-COMPONENT HISTIDINE PROTEIN KINASE"/>
    <property type="match status" value="1"/>
</dbReference>
<evidence type="ECO:0000256" key="14">
    <source>
        <dbReference type="PROSITE-ProRule" id="PRU00169"/>
    </source>
</evidence>
<evidence type="ECO:0000256" key="15">
    <source>
        <dbReference type="SAM" id="MobiDB-lite"/>
    </source>
</evidence>
<reference evidence="19 20" key="1">
    <citation type="journal article" date="2012" name="PLoS Pathog.">
        <title>Diverse lifestyles and strategies of plant pathogenesis encoded in the genomes of eighteen Dothideomycetes fungi.</title>
        <authorList>
            <person name="Ohm R.A."/>
            <person name="Feau N."/>
            <person name="Henrissat B."/>
            <person name="Schoch C.L."/>
            <person name="Horwitz B.A."/>
            <person name="Barry K.W."/>
            <person name="Condon B.J."/>
            <person name="Copeland A.C."/>
            <person name="Dhillon B."/>
            <person name="Glaser F."/>
            <person name="Hesse C.N."/>
            <person name="Kosti I."/>
            <person name="LaButti K."/>
            <person name="Lindquist E.A."/>
            <person name="Lucas S."/>
            <person name="Salamov A.A."/>
            <person name="Bradshaw R.E."/>
            <person name="Ciuffetti L."/>
            <person name="Hamelin R.C."/>
            <person name="Kema G.H.J."/>
            <person name="Lawrence C."/>
            <person name="Scott J.A."/>
            <person name="Spatafora J.W."/>
            <person name="Turgeon B.G."/>
            <person name="de Wit P.J.G.M."/>
            <person name="Zhong S."/>
            <person name="Goodwin S.B."/>
            <person name="Grigoriev I.V."/>
        </authorList>
    </citation>
    <scope>NUCLEOTIDE SEQUENCE [LARGE SCALE GENOMIC DNA]</scope>
    <source>
        <strain evidence="19 20">SO2202</strain>
    </source>
</reference>
<dbReference type="PROSITE" id="PS50110">
    <property type="entry name" value="RESPONSE_REGULATORY"/>
    <property type="match status" value="1"/>
</dbReference>
<dbReference type="SUPFAM" id="SSF55874">
    <property type="entry name" value="ATPase domain of HSP90 chaperone/DNA topoisomerase II/histidine kinase"/>
    <property type="match status" value="2"/>
</dbReference>
<evidence type="ECO:0000256" key="3">
    <source>
        <dbReference type="ARBA" id="ARBA00012438"/>
    </source>
</evidence>
<feature type="compositionally biased region" description="Polar residues" evidence="15">
    <location>
        <begin position="725"/>
        <end position="737"/>
    </location>
</feature>
<dbReference type="eggNOG" id="KOG0519">
    <property type="taxonomic scope" value="Eukaryota"/>
</dbReference>
<dbReference type="Pfam" id="PF02518">
    <property type="entry name" value="HATPase_c"/>
    <property type="match status" value="1"/>
</dbReference>
<dbReference type="GO" id="GO:0005524">
    <property type="term" value="F:ATP binding"/>
    <property type="evidence" value="ECO:0007669"/>
    <property type="project" value="UniProtKB-KW"/>
</dbReference>
<dbReference type="OrthoDB" id="60033at2759"/>
<evidence type="ECO:0000259" key="17">
    <source>
        <dbReference type="PROSITE" id="PS50109"/>
    </source>
</evidence>
<feature type="region of interest" description="Disordered" evidence="15">
    <location>
        <begin position="912"/>
        <end position="970"/>
    </location>
</feature>
<keyword evidence="12 16" id="KW-0472">Membrane</keyword>
<comment type="catalytic activity">
    <reaction evidence="1">
        <text>ATP + protein L-histidine = ADP + protein N-phospho-L-histidine.</text>
        <dbReference type="EC" id="2.7.13.3"/>
    </reaction>
</comment>
<dbReference type="PROSITE" id="PS50109">
    <property type="entry name" value="HIS_KIN"/>
    <property type="match status" value="1"/>
</dbReference>
<dbReference type="Proteomes" id="UP000016931">
    <property type="component" value="Unassembled WGS sequence"/>
</dbReference>
<evidence type="ECO:0000259" key="18">
    <source>
        <dbReference type="PROSITE" id="PS50110"/>
    </source>
</evidence>
<dbReference type="Pfam" id="PF00072">
    <property type="entry name" value="Response_reg"/>
    <property type="match status" value="1"/>
</dbReference>
<evidence type="ECO:0000256" key="9">
    <source>
        <dbReference type="ARBA" id="ARBA00022840"/>
    </source>
</evidence>
<keyword evidence="20" id="KW-1185">Reference proteome</keyword>
<dbReference type="InterPro" id="IPR036890">
    <property type="entry name" value="HATPase_C_sf"/>
</dbReference>
<dbReference type="InterPro" id="IPR004358">
    <property type="entry name" value="Sig_transdc_His_kin-like_C"/>
</dbReference>
<evidence type="ECO:0000256" key="5">
    <source>
        <dbReference type="ARBA" id="ARBA00022679"/>
    </source>
</evidence>
<feature type="domain" description="Histidine kinase" evidence="17">
    <location>
        <begin position="554"/>
        <end position="905"/>
    </location>
</feature>
<dbReference type="SMART" id="SM00388">
    <property type="entry name" value="HisKA"/>
    <property type="match status" value="1"/>
</dbReference>
<evidence type="ECO:0000313" key="19">
    <source>
        <dbReference type="EMBL" id="EMF14137.1"/>
    </source>
</evidence>
<feature type="compositionally biased region" description="Low complexity" evidence="15">
    <location>
        <begin position="912"/>
        <end position="923"/>
    </location>
</feature>
<dbReference type="InterPro" id="IPR036097">
    <property type="entry name" value="HisK_dim/P_sf"/>
</dbReference>
<comment type="subcellular location">
    <subcellularLocation>
        <location evidence="2">Membrane</location>
    </subcellularLocation>
</comment>
<dbReference type="SMART" id="SM00448">
    <property type="entry name" value="REC"/>
    <property type="match status" value="1"/>
</dbReference>
<dbReference type="PRINTS" id="PR00344">
    <property type="entry name" value="BCTRLSENSOR"/>
</dbReference>
<feature type="transmembrane region" description="Helical" evidence="16">
    <location>
        <begin position="375"/>
        <end position="398"/>
    </location>
</feature>
<dbReference type="GO" id="GO:0007234">
    <property type="term" value="P:osmosensory signaling via phosphorelay pathway"/>
    <property type="evidence" value="ECO:0007669"/>
    <property type="project" value="UniProtKB-ARBA"/>
</dbReference>
<dbReference type="InterPro" id="IPR001789">
    <property type="entry name" value="Sig_transdc_resp-reg_receiver"/>
</dbReference>
<dbReference type="PANTHER" id="PTHR43047:SF72">
    <property type="entry name" value="OSMOSENSING HISTIDINE PROTEIN KINASE SLN1"/>
    <property type="match status" value="1"/>
</dbReference>
<sequence length="1218" mass="132877">MRIPIRIQLGSLLLLSSLIGLAVISIAVWITVHGFVLEIRASRLALTASLKAGQLSSNLDVMHTSASFVTTRVLIQNALQRYNDYRNNTPANWANAAADMAAAIGGEASLGQQLLMQSRVWSKDGAGPAGALPLLDTTPDSVDNTIALPYTYANGSPVYLGANDSDYGYPPLLYPNLTYSVGGPARYGDYALHLNSSLFLGPWFVNSTYALVSLTLPIANNTDRNSLLGYTTILMNAELISQVINSAEGLGRTGETLLIGPANPTNRLPNGMAMKNTEDMPELDIRYVVPVNNSGSKRHPTRTQEGTNSPFSISDFPAVYKAFAATDPSGSRLKATNEAGKKVSVGYAMTTSAMVNWAVLVEMSRSEVWQPIATLRKVIVACLFATACLMALIAFPLAHFAAQPIIMLRAATLRSVDPPSMDGQSEVDFLSDTRDGPADDPVDAGSEVDATMARKEGFRAHISNWKRKREADTQVKREEQRKRAFRIPGRVKQRRGCIKDELSDLTSTFNDMSDELMVQYSRLDERVRERTAELELSKKAAEAANESKTLFIANISHELRTPLNGILGMCAVCMQEDDPLRLKRSLGIIYKSGDLLLNLLTDLLTFSKNQVGQHLTLDEKEFRLRDISSQILAIFDKQAKDGRIDLKVQYEGIADPGTDDASPDMSIYGPDTSGRVSDMILWGDIHRILQVVINLVSNSLKFTPPGGSVRLTIRALSERPDIGSRGTSMTSRQSNSVRIGRPWRQQHAETSDWRRSTQRSSDSAVLNSGPQKHAEMSETPISRQGMHRTSDLSGPRIATANAINARDKPHASLHVSERTRSPSSGKYIYFEFEVSDTGPGIPEDIQDKIFEPFVQGDLGLSKKFGGTGLGLSICSQLASLMKGEMKVRSTVGLGSTFTLKMPIRHVQTRADSAASSVAGVGNDVSREGSLFDSRTASPQRSHGPVEYEGSIPSPSEPVKPRVKEAPTTQSRLVGLSQPYLTTSKPPESPDAKEEAIKRISATTSGSGKIRVLVAEDNKINQEVVLRMLKLEDIYDVVIAKDGQEALDLVKTSMRPGARPFNLIFMDVQMPNVDGLTSTKMIRAIGYQAPIVALTAFAEESNIKDCYDSGMNYFLSKPIRRPQLKKVLKEYIAPILEEPEEEEEAASPPLLGQGNHNTTIVMVNNERRSQDSKGAADITTDKSANAALDNTDQSFFAATVGNLAQADEGFTSPRTAVDR</sequence>
<evidence type="ECO:0000256" key="2">
    <source>
        <dbReference type="ARBA" id="ARBA00004370"/>
    </source>
</evidence>
<organism evidence="19 20">
    <name type="scientific">Sphaerulina musiva (strain SO2202)</name>
    <name type="common">Poplar stem canker fungus</name>
    <name type="synonym">Septoria musiva</name>
    <dbReference type="NCBI Taxonomy" id="692275"/>
    <lineage>
        <taxon>Eukaryota</taxon>
        <taxon>Fungi</taxon>
        <taxon>Dikarya</taxon>
        <taxon>Ascomycota</taxon>
        <taxon>Pezizomycotina</taxon>
        <taxon>Dothideomycetes</taxon>
        <taxon>Dothideomycetidae</taxon>
        <taxon>Mycosphaerellales</taxon>
        <taxon>Mycosphaerellaceae</taxon>
        <taxon>Sphaerulina</taxon>
    </lineage>
</organism>
<dbReference type="STRING" id="692275.M3B2X1"/>
<keyword evidence="7" id="KW-0547">Nucleotide-binding</keyword>
<accession>M3B2X1</accession>
<evidence type="ECO:0000256" key="1">
    <source>
        <dbReference type="ARBA" id="ARBA00000085"/>
    </source>
</evidence>
<keyword evidence="10 16" id="KW-1133">Transmembrane helix</keyword>
<keyword evidence="8" id="KW-0418">Kinase</keyword>
<feature type="region of interest" description="Disordered" evidence="15">
    <location>
        <begin position="417"/>
        <end position="445"/>
    </location>
</feature>
<dbReference type="InterPro" id="IPR003661">
    <property type="entry name" value="HisK_dim/P_dom"/>
</dbReference>
<dbReference type="FunFam" id="1.10.287.130:FF:000004">
    <property type="entry name" value="Ethylene receptor 1"/>
    <property type="match status" value="1"/>
</dbReference>
<dbReference type="EMBL" id="KB456262">
    <property type="protein sequence ID" value="EMF14137.1"/>
    <property type="molecule type" value="Genomic_DNA"/>
</dbReference>
<dbReference type="OMA" id="WGDSNRI"/>
<feature type="domain" description="Response regulatory" evidence="18">
    <location>
        <begin position="1010"/>
        <end position="1131"/>
    </location>
</feature>
<dbReference type="InterPro" id="IPR005467">
    <property type="entry name" value="His_kinase_dom"/>
</dbReference>
<evidence type="ECO:0000256" key="11">
    <source>
        <dbReference type="ARBA" id="ARBA00023012"/>
    </source>
</evidence>
<keyword evidence="11" id="KW-0902">Two-component regulatory system</keyword>
<evidence type="ECO:0000256" key="4">
    <source>
        <dbReference type="ARBA" id="ARBA00022553"/>
    </source>
</evidence>
<dbReference type="GO" id="GO:0009927">
    <property type="term" value="F:histidine phosphotransfer kinase activity"/>
    <property type="evidence" value="ECO:0007669"/>
    <property type="project" value="TreeGrafter"/>
</dbReference>
<dbReference type="Gene3D" id="3.40.50.2300">
    <property type="match status" value="1"/>
</dbReference>
<evidence type="ECO:0000313" key="20">
    <source>
        <dbReference type="Proteomes" id="UP000016931"/>
    </source>
</evidence>
<name>M3B2X1_SPHMS</name>
<dbReference type="InterPro" id="IPR003594">
    <property type="entry name" value="HATPase_dom"/>
</dbReference>
<keyword evidence="9" id="KW-0067">ATP-binding</keyword>